<gene>
    <name evidence="3" type="ORF">LTRI10_LOCUS3945</name>
</gene>
<dbReference type="EMBL" id="OZ034813">
    <property type="protein sequence ID" value="CAL1356231.1"/>
    <property type="molecule type" value="Genomic_DNA"/>
</dbReference>
<organism evidence="3 4">
    <name type="scientific">Linum trigynum</name>
    <dbReference type="NCBI Taxonomy" id="586398"/>
    <lineage>
        <taxon>Eukaryota</taxon>
        <taxon>Viridiplantae</taxon>
        <taxon>Streptophyta</taxon>
        <taxon>Embryophyta</taxon>
        <taxon>Tracheophyta</taxon>
        <taxon>Spermatophyta</taxon>
        <taxon>Magnoliopsida</taxon>
        <taxon>eudicotyledons</taxon>
        <taxon>Gunneridae</taxon>
        <taxon>Pentapetalae</taxon>
        <taxon>rosids</taxon>
        <taxon>fabids</taxon>
        <taxon>Malpighiales</taxon>
        <taxon>Linaceae</taxon>
        <taxon>Linum</taxon>
    </lineage>
</organism>
<keyword evidence="4" id="KW-1185">Reference proteome</keyword>
<sequence length="174" mass="20038">MDSESGKENAGAPQTNDPKLSFWQGATSRLFKQDLGEEGWYVADSDSKDVMVREQENDDYIPKEKQNPACPTVLFTAAQKIRWRRKWRSVLVVRGLGNKVSYVPLARKLNYLWARHGNIQITDMKNGCFLVRFESKVDYELATYGGPWLLGDTYMAVHCWFKGFNQWTSEVKST</sequence>
<evidence type="ECO:0000313" key="4">
    <source>
        <dbReference type="Proteomes" id="UP001497516"/>
    </source>
</evidence>
<reference evidence="3 4" key="1">
    <citation type="submission" date="2024-04" db="EMBL/GenBank/DDBJ databases">
        <authorList>
            <person name="Fracassetti M."/>
        </authorList>
    </citation>
    <scope>NUCLEOTIDE SEQUENCE [LARGE SCALE GENOMIC DNA]</scope>
</reference>
<dbReference type="AlphaFoldDB" id="A0AAV2CJ65"/>
<evidence type="ECO:0000259" key="2">
    <source>
        <dbReference type="Pfam" id="PF14111"/>
    </source>
</evidence>
<name>A0AAV2CJ65_9ROSI</name>
<protein>
    <recommendedName>
        <fullName evidence="2">DUF4283 domain-containing protein</fullName>
    </recommendedName>
</protein>
<feature type="domain" description="DUF4283" evidence="2">
    <location>
        <begin position="86"/>
        <end position="165"/>
    </location>
</feature>
<accession>A0AAV2CJ65</accession>
<dbReference type="Pfam" id="PF14111">
    <property type="entry name" value="DUF4283"/>
    <property type="match status" value="1"/>
</dbReference>
<feature type="region of interest" description="Disordered" evidence="1">
    <location>
        <begin position="1"/>
        <end position="21"/>
    </location>
</feature>
<dbReference type="Proteomes" id="UP001497516">
    <property type="component" value="Chromosome 1"/>
</dbReference>
<evidence type="ECO:0000313" key="3">
    <source>
        <dbReference type="EMBL" id="CAL1356231.1"/>
    </source>
</evidence>
<evidence type="ECO:0000256" key="1">
    <source>
        <dbReference type="SAM" id="MobiDB-lite"/>
    </source>
</evidence>
<proteinExistence type="predicted"/>
<dbReference type="InterPro" id="IPR025558">
    <property type="entry name" value="DUF4283"/>
</dbReference>